<gene>
    <name evidence="1" type="ORF">GCM10011390_10040</name>
</gene>
<proteinExistence type="predicted"/>
<organism evidence="1 2">
    <name type="scientific">Aureimonas endophytica</name>
    <dbReference type="NCBI Taxonomy" id="2027858"/>
    <lineage>
        <taxon>Bacteria</taxon>
        <taxon>Pseudomonadati</taxon>
        <taxon>Pseudomonadota</taxon>
        <taxon>Alphaproteobacteria</taxon>
        <taxon>Hyphomicrobiales</taxon>
        <taxon>Aurantimonadaceae</taxon>
        <taxon>Aureimonas</taxon>
    </lineage>
</organism>
<dbReference type="AlphaFoldDB" id="A0A917E1P4"/>
<comment type="caution">
    <text evidence="1">The sequence shown here is derived from an EMBL/GenBank/DDBJ whole genome shotgun (WGS) entry which is preliminary data.</text>
</comment>
<protein>
    <submittedName>
        <fullName evidence="1">Uncharacterized protein</fullName>
    </submittedName>
</protein>
<evidence type="ECO:0000313" key="2">
    <source>
        <dbReference type="Proteomes" id="UP000644699"/>
    </source>
</evidence>
<dbReference type="EMBL" id="BMIQ01000001">
    <property type="protein sequence ID" value="GGD93258.1"/>
    <property type="molecule type" value="Genomic_DNA"/>
</dbReference>
<evidence type="ECO:0000313" key="1">
    <source>
        <dbReference type="EMBL" id="GGD93258.1"/>
    </source>
</evidence>
<keyword evidence="2" id="KW-1185">Reference proteome</keyword>
<accession>A0A917E1P4</accession>
<reference evidence="1" key="1">
    <citation type="journal article" date="2014" name="Int. J. Syst. Evol. Microbiol.">
        <title>Complete genome sequence of Corynebacterium casei LMG S-19264T (=DSM 44701T), isolated from a smear-ripened cheese.</title>
        <authorList>
            <consortium name="US DOE Joint Genome Institute (JGI-PGF)"/>
            <person name="Walter F."/>
            <person name="Albersmeier A."/>
            <person name="Kalinowski J."/>
            <person name="Ruckert C."/>
        </authorList>
    </citation>
    <scope>NUCLEOTIDE SEQUENCE</scope>
    <source>
        <strain evidence="1">CGMCC 1.15367</strain>
    </source>
</reference>
<dbReference type="RefSeq" id="WP_188907080.1">
    <property type="nucleotide sequence ID" value="NZ_BMIQ01000001.1"/>
</dbReference>
<name>A0A917E1P4_9HYPH</name>
<sequence length="142" mass="16791">MSKTLHDLTEEEWVRFIPLQIDDDRVSLWNLLGFARGLELEGLARMDFIRRCLRSLLDAGAVPVEPTIWAWPRFRPTDRFGIERDEIVENVIADWQARGGGDLDWGEYPFSFPENFEIDDVAEWRRVREARLRELFPDLDEL</sequence>
<reference evidence="1" key="2">
    <citation type="submission" date="2020-09" db="EMBL/GenBank/DDBJ databases">
        <authorList>
            <person name="Sun Q."/>
            <person name="Zhou Y."/>
        </authorList>
    </citation>
    <scope>NUCLEOTIDE SEQUENCE</scope>
    <source>
        <strain evidence="1">CGMCC 1.15367</strain>
    </source>
</reference>
<dbReference type="Proteomes" id="UP000644699">
    <property type="component" value="Unassembled WGS sequence"/>
</dbReference>